<evidence type="ECO:0008006" key="5">
    <source>
        <dbReference type="Google" id="ProtNLM"/>
    </source>
</evidence>
<gene>
    <name evidence="3" type="ORF">AS25_07800</name>
</gene>
<dbReference type="InterPro" id="IPR058248">
    <property type="entry name" value="Lxx211020-like"/>
</dbReference>
<dbReference type="RefSeq" id="WP_035964052.1">
    <property type="nucleotide sequence ID" value="NZ_JROM01000022.1"/>
</dbReference>
<dbReference type="Gene3D" id="2.60.40.1890">
    <property type="entry name" value="PCu(A)C copper chaperone"/>
    <property type="match status" value="1"/>
</dbReference>
<reference evidence="3 4" key="1">
    <citation type="submission" date="2014-09" db="EMBL/GenBank/DDBJ databases">
        <title>High-quality draft genome sequence of Kocuria marina SO9-6, an actinobacterium isolated from a copper mine.</title>
        <authorList>
            <person name="Castro D.B."/>
            <person name="Pereira L.B."/>
            <person name="Silva M.V."/>
            <person name="Silva B.P."/>
            <person name="Zanardi B.R."/>
            <person name="Carlos C."/>
            <person name="Belgini D.R."/>
            <person name="Limache E.G."/>
            <person name="Lacerda G.V."/>
            <person name="Nery M.B."/>
            <person name="Gomes M.B."/>
            <person name="Souza S."/>
            <person name="Silva T.M."/>
            <person name="Rodrigues V.D."/>
            <person name="Paulino L.C."/>
            <person name="Vicentini R."/>
            <person name="Ferraz L.F."/>
            <person name="Ottoboni L.M."/>
        </authorList>
    </citation>
    <scope>NUCLEOTIDE SEQUENCE [LARGE SCALE GENOMIC DNA]</scope>
    <source>
        <strain evidence="3 4">SO9-6</strain>
    </source>
</reference>
<comment type="caution">
    <text evidence="3">The sequence shown here is derived from an EMBL/GenBank/DDBJ whole genome shotgun (WGS) entry which is preliminary data.</text>
</comment>
<feature type="compositionally biased region" description="Polar residues" evidence="1">
    <location>
        <begin position="219"/>
        <end position="229"/>
    </location>
</feature>
<dbReference type="Proteomes" id="UP000030664">
    <property type="component" value="Unassembled WGS sequence"/>
</dbReference>
<feature type="signal peptide" evidence="2">
    <location>
        <begin position="1"/>
        <end position="35"/>
    </location>
</feature>
<evidence type="ECO:0000256" key="1">
    <source>
        <dbReference type="SAM" id="MobiDB-lite"/>
    </source>
</evidence>
<dbReference type="EMBL" id="JROM01000022">
    <property type="protein sequence ID" value="KHE74276.1"/>
    <property type="molecule type" value="Genomic_DNA"/>
</dbReference>
<dbReference type="InterPro" id="IPR036182">
    <property type="entry name" value="PCuAC_sf"/>
</dbReference>
<feature type="compositionally biased region" description="Basic and acidic residues" evidence="1">
    <location>
        <begin position="183"/>
        <end position="201"/>
    </location>
</feature>
<protein>
    <recommendedName>
        <fullName evidence="5">Copper chaperone PCu(A)C</fullName>
    </recommendedName>
</protein>
<dbReference type="eggNOG" id="COG2847">
    <property type="taxonomic scope" value="Bacteria"/>
</dbReference>
<dbReference type="STRING" id="223184.AS25_07800"/>
<evidence type="ECO:0000256" key="2">
    <source>
        <dbReference type="SAM" id="SignalP"/>
    </source>
</evidence>
<proteinExistence type="predicted"/>
<accession>A0A0B0D8H3</accession>
<dbReference type="InterPro" id="IPR007410">
    <property type="entry name" value="LpqE-like"/>
</dbReference>
<sequence length="235" mass="23522">MNHNLNTTSLPAPRRALAAVAVLGLGLAALSGCSAQGGEAASSPAGTDSATHSTAAAPLELSDGWAKAADSGMTAVFGKLTNTSGQEVTFTGAGADGVARSVELHETVADGGSGATQMRQKEGGFTLVPGESLDLKPGGNHIMLMGLTCSLKAGSDLTLQLRTDSGIRDVTVPVRDFTGAKERYAPGEDEHAGHGGEHGSGDGHSSSSDAAHDHGSHEGMSTSPSSSALPTCHDH</sequence>
<organism evidence="3 4">
    <name type="scientific">Kocuria marina</name>
    <dbReference type="NCBI Taxonomy" id="223184"/>
    <lineage>
        <taxon>Bacteria</taxon>
        <taxon>Bacillati</taxon>
        <taxon>Actinomycetota</taxon>
        <taxon>Actinomycetes</taxon>
        <taxon>Micrococcales</taxon>
        <taxon>Micrococcaceae</taxon>
        <taxon>Kocuria</taxon>
    </lineage>
</organism>
<keyword evidence="2" id="KW-0732">Signal</keyword>
<dbReference type="SUPFAM" id="SSF110087">
    <property type="entry name" value="DR1885-like metal-binding protein"/>
    <property type="match status" value="1"/>
</dbReference>
<name>A0A0B0D8H3_9MICC</name>
<evidence type="ECO:0000313" key="3">
    <source>
        <dbReference type="EMBL" id="KHE74276.1"/>
    </source>
</evidence>
<dbReference type="PANTHER" id="PTHR36302">
    <property type="entry name" value="BLR7088 PROTEIN"/>
    <property type="match status" value="1"/>
</dbReference>
<feature type="chain" id="PRO_5038367584" description="Copper chaperone PCu(A)C" evidence="2">
    <location>
        <begin position="36"/>
        <end position="235"/>
    </location>
</feature>
<dbReference type="PANTHER" id="PTHR36302:SF1">
    <property type="entry name" value="COPPER CHAPERONE PCU(A)C"/>
    <property type="match status" value="1"/>
</dbReference>
<dbReference type="Pfam" id="PF04314">
    <property type="entry name" value="PCuAC"/>
    <property type="match status" value="1"/>
</dbReference>
<dbReference type="AlphaFoldDB" id="A0A0B0D8H3"/>
<feature type="region of interest" description="Disordered" evidence="1">
    <location>
        <begin position="183"/>
        <end position="235"/>
    </location>
</feature>
<evidence type="ECO:0000313" key="4">
    <source>
        <dbReference type="Proteomes" id="UP000030664"/>
    </source>
</evidence>